<organism evidence="1 2">
    <name type="scientific">Streptomyces griseofuscus</name>
    <dbReference type="NCBI Taxonomy" id="146922"/>
    <lineage>
        <taxon>Bacteria</taxon>
        <taxon>Bacillati</taxon>
        <taxon>Actinomycetota</taxon>
        <taxon>Actinomycetes</taxon>
        <taxon>Kitasatosporales</taxon>
        <taxon>Streptomycetaceae</taxon>
        <taxon>Streptomyces</taxon>
    </lineage>
</organism>
<dbReference type="Proteomes" id="UP000276379">
    <property type="component" value="Unassembled WGS sequence"/>
</dbReference>
<name>A0A3R8QHH1_9ACTN</name>
<dbReference type="EMBL" id="PDES01000006">
    <property type="protein sequence ID" value="RRQ86111.1"/>
    <property type="molecule type" value="Genomic_DNA"/>
</dbReference>
<proteinExistence type="predicted"/>
<keyword evidence="2" id="KW-1185">Reference proteome</keyword>
<gene>
    <name evidence="1" type="ORF">CQW44_14305</name>
</gene>
<evidence type="ECO:0000313" key="2">
    <source>
        <dbReference type="Proteomes" id="UP000276379"/>
    </source>
</evidence>
<sequence>MRICGNSNDSLPSGYVITANFQVSSCGQYLGGRLNVAYNGIIACADSPTPPGYWVSANGIQSSACSPYQAERLNNS</sequence>
<evidence type="ECO:0000313" key="1">
    <source>
        <dbReference type="EMBL" id="RRQ86111.1"/>
    </source>
</evidence>
<protein>
    <submittedName>
        <fullName evidence="1">Uncharacterized protein</fullName>
    </submittedName>
</protein>
<accession>A0A3R8QHH1</accession>
<reference evidence="1 2" key="1">
    <citation type="submission" date="2017-10" db="EMBL/GenBank/DDBJ databases">
        <title>Draft genome of actinobacteria isolated from guarana (Paullinia cupana (Mart.) Ducke.</title>
        <authorList>
            <person name="Siqueira K.A."/>
            <person name="Liotti R.G."/>
            <person name="Mendes T.A."/>
            <person name="Soares M.A."/>
        </authorList>
    </citation>
    <scope>NUCLEOTIDE SEQUENCE [LARGE SCALE GENOMIC DNA]</scope>
    <source>
        <strain evidence="1 2">199</strain>
    </source>
</reference>
<dbReference type="AlphaFoldDB" id="A0A3R8QHH1"/>
<comment type="caution">
    <text evidence="1">The sequence shown here is derived from an EMBL/GenBank/DDBJ whole genome shotgun (WGS) entry which is preliminary data.</text>
</comment>